<keyword evidence="6 13" id="KW-0479">Metal-binding</keyword>
<dbReference type="GO" id="GO:0046872">
    <property type="term" value="F:metal ion binding"/>
    <property type="evidence" value="ECO:0007669"/>
    <property type="project" value="UniProtKB-KW"/>
</dbReference>
<evidence type="ECO:0000256" key="11">
    <source>
        <dbReference type="ARBA" id="ARBA00023146"/>
    </source>
</evidence>
<evidence type="ECO:0000256" key="2">
    <source>
        <dbReference type="ARBA" id="ARBA00004496"/>
    </source>
</evidence>
<dbReference type="InterPro" id="IPR001412">
    <property type="entry name" value="aa-tRNA-synth_I_CS"/>
</dbReference>
<reference evidence="16 17" key="1">
    <citation type="journal article" date="2014" name="Environ. Microbiol.">
        <title>Genomic signatures of obligate host dependence in the luminous bacterial symbiont of a vertebrate.</title>
        <authorList>
            <person name="Hendry T.A."/>
            <person name="de Wet J.R."/>
            <person name="Dunlap P.V."/>
        </authorList>
    </citation>
    <scope>NUCLEOTIDE SEQUENCE [LARGE SCALE GENOMIC DNA]</scope>
    <source>
        <strain evidence="16 17">Akat1</strain>
    </source>
</reference>
<feature type="binding site" evidence="13">
    <location>
        <position position="150"/>
    </location>
    <ligand>
        <name>Zn(2+)</name>
        <dbReference type="ChEBI" id="CHEBI:29105"/>
    </ligand>
</feature>
<dbReference type="Pfam" id="PF19303">
    <property type="entry name" value="Anticodon_3"/>
    <property type="match status" value="1"/>
</dbReference>
<comment type="subunit">
    <text evidence="13">Monomer.</text>
</comment>
<dbReference type="GO" id="GO:0004825">
    <property type="term" value="F:methionine-tRNA ligase activity"/>
    <property type="evidence" value="ECO:0007669"/>
    <property type="project" value="UniProtKB-UniRule"/>
</dbReference>
<dbReference type="GO" id="GO:0006431">
    <property type="term" value="P:methionyl-tRNA aminoacylation"/>
    <property type="evidence" value="ECO:0007669"/>
    <property type="project" value="UniProtKB-UniRule"/>
</dbReference>
<dbReference type="PRINTS" id="PR01041">
    <property type="entry name" value="TRNASYNTHMET"/>
</dbReference>
<dbReference type="Gene3D" id="1.10.730.10">
    <property type="entry name" value="Isoleucyl-tRNA Synthetase, Domain 1"/>
    <property type="match status" value="1"/>
</dbReference>
<evidence type="ECO:0000256" key="6">
    <source>
        <dbReference type="ARBA" id="ARBA00022723"/>
    </source>
</evidence>
<feature type="binding site" evidence="13">
    <location>
        <position position="160"/>
    </location>
    <ligand>
        <name>Zn(2+)</name>
        <dbReference type="ChEBI" id="CHEBI:29105"/>
    </ligand>
</feature>
<evidence type="ECO:0000259" key="15">
    <source>
        <dbReference type="Pfam" id="PF19303"/>
    </source>
</evidence>
<feature type="domain" description="Methionyl/Leucyl tRNA synthetase" evidence="14">
    <location>
        <begin position="8"/>
        <end position="397"/>
    </location>
</feature>
<comment type="function">
    <text evidence="1 13">Is required not only for elongation of protein synthesis but also for the initiation of all mRNA translation through initiator tRNA(fMet) aminoacylation.</text>
</comment>
<dbReference type="SUPFAM" id="SSF52374">
    <property type="entry name" value="Nucleotidylyl transferase"/>
    <property type="match status" value="1"/>
</dbReference>
<dbReference type="AlphaFoldDB" id="S3EHL6"/>
<organism evidence="16 17">
    <name type="scientific">Candidatus Photodesmus katoptron Akat1</name>
    <dbReference type="NCBI Taxonomy" id="1236703"/>
    <lineage>
        <taxon>Bacteria</taxon>
        <taxon>Pseudomonadati</taxon>
        <taxon>Pseudomonadota</taxon>
        <taxon>Gammaproteobacteria</taxon>
        <taxon>Vibrionales</taxon>
        <taxon>Vibrionaceae</taxon>
        <taxon>Candidatus Photodesmus</taxon>
    </lineage>
</organism>
<keyword evidence="9 13" id="KW-0067">ATP-binding</keyword>
<dbReference type="InterPro" id="IPR009080">
    <property type="entry name" value="tRNAsynth_Ia_anticodon-bd"/>
</dbReference>
<dbReference type="PANTHER" id="PTHR45765:SF1">
    <property type="entry name" value="METHIONINE--TRNA LIGASE, CYTOPLASMIC"/>
    <property type="match status" value="1"/>
</dbReference>
<feature type="binding site" evidence="13">
    <location>
        <position position="147"/>
    </location>
    <ligand>
        <name>Zn(2+)</name>
        <dbReference type="ChEBI" id="CHEBI:29105"/>
    </ligand>
</feature>
<comment type="subcellular location">
    <subcellularLocation>
        <location evidence="2 13">Cytoplasm</location>
    </subcellularLocation>
</comment>
<dbReference type="InterPro" id="IPR029038">
    <property type="entry name" value="MetRS_Zn"/>
</dbReference>
<feature type="binding site" evidence="13">
    <location>
        <position position="336"/>
    </location>
    <ligand>
        <name>ATP</name>
        <dbReference type="ChEBI" id="CHEBI:30616"/>
    </ligand>
</feature>
<dbReference type="InterPro" id="IPR023458">
    <property type="entry name" value="Met-tRNA_ligase_1"/>
</dbReference>
<comment type="similarity">
    <text evidence="3 13">Belongs to the class-I aminoacyl-tRNA synthetase family. MetG type 1 subfamily.</text>
</comment>
<evidence type="ECO:0000313" key="16">
    <source>
        <dbReference type="EMBL" id="EPE37678.1"/>
    </source>
</evidence>
<evidence type="ECO:0000256" key="10">
    <source>
        <dbReference type="ARBA" id="ARBA00022917"/>
    </source>
</evidence>
<evidence type="ECO:0000313" key="17">
    <source>
        <dbReference type="Proteomes" id="UP000053688"/>
    </source>
</evidence>
<dbReference type="InterPro" id="IPR015413">
    <property type="entry name" value="Methionyl/Leucyl_tRNA_Synth"/>
</dbReference>
<keyword evidence="4 13" id="KW-0963">Cytoplasm</keyword>
<dbReference type="STRING" id="28176.CF66_2294"/>
<evidence type="ECO:0000256" key="5">
    <source>
        <dbReference type="ARBA" id="ARBA00022598"/>
    </source>
</evidence>
<dbReference type="NCBIfam" id="TIGR00398">
    <property type="entry name" value="metG"/>
    <property type="match status" value="1"/>
</dbReference>
<dbReference type="EMBL" id="AMSD01000001">
    <property type="protein sequence ID" value="EPE37678.1"/>
    <property type="molecule type" value="Genomic_DNA"/>
</dbReference>
<evidence type="ECO:0000256" key="3">
    <source>
        <dbReference type="ARBA" id="ARBA00008258"/>
    </source>
</evidence>
<dbReference type="Gene3D" id="3.40.50.620">
    <property type="entry name" value="HUPs"/>
    <property type="match status" value="1"/>
</dbReference>
<dbReference type="InterPro" id="IPR014729">
    <property type="entry name" value="Rossmann-like_a/b/a_fold"/>
</dbReference>
<feature type="domain" description="Methionyl-tRNA synthetase anticodon-binding" evidence="15">
    <location>
        <begin position="418"/>
        <end position="514"/>
    </location>
</feature>
<dbReference type="Gene3D" id="2.20.28.20">
    <property type="entry name" value="Methionyl-tRNA synthetase, Zn-domain"/>
    <property type="match status" value="1"/>
</dbReference>
<dbReference type="GO" id="GO:0005829">
    <property type="term" value="C:cytosol"/>
    <property type="evidence" value="ECO:0007669"/>
    <property type="project" value="TreeGrafter"/>
</dbReference>
<dbReference type="InterPro" id="IPR033911">
    <property type="entry name" value="MetRS_core"/>
</dbReference>
<dbReference type="PATRIC" id="fig|1236703.3.peg.121"/>
<dbReference type="FunFam" id="1.10.730.10:FF:000005">
    <property type="entry name" value="Methionine--tRNA ligase"/>
    <property type="match status" value="1"/>
</dbReference>
<feature type="binding site" evidence="13">
    <location>
        <position position="163"/>
    </location>
    <ligand>
        <name>Zn(2+)</name>
        <dbReference type="ChEBI" id="CHEBI:29105"/>
    </ligand>
</feature>
<keyword evidence="8 13" id="KW-0862">Zinc</keyword>
<keyword evidence="11 13" id="KW-0030">Aminoacyl-tRNA synthetase</keyword>
<keyword evidence="7 13" id="KW-0547">Nucleotide-binding</keyword>
<dbReference type="Proteomes" id="UP000053688">
    <property type="component" value="Unassembled WGS sequence"/>
</dbReference>
<accession>S3EHL6</accession>
<sequence length="549" mass="64215">MLKHSRKILVTCALPYANGSIHLGHMLEHIQADIWVRYQRLRDNTVHFICSDDAHGTAIMLKAEKMNITPEKMIMLIKREHEKDFKSFDISYDNYHSTHSKENYELITSQIYPKLKRNGYISNHVISQAFDPIKQFFLPDRFLKGTCPKCKSKEQYGDNCDRCGATYNTIELIEPKSTISGATPIIKKSKHYFFELPKFEVMLKNWISSGSLQDTVMNKIQEWFSSGLKKWDISRDAPYFGINIPGEKNKFFYVWLDAPIGYISCFKNLCNKKTNINFDEYWNKDSQTELYHFIGKDIVYFHSLFWPAILEASNFRKPNQIFVHGYLTVNGKKMSKSKGTFIKASTYLKYLDPECLRYYYASKLNSRVEDLDFNLEDFIQRVNTDIVNKIVNLASRNASFISKYFQSTLSTHCIQLELYNEFVSSSEKISRLYETREFTHAMQTITTLASKANQYINEKKPWIMAKEEKKKKELHDVCSLGINLFRILIIYLKPVMPKLAIRTEKFINAKLTWNSINNPLVNHKIAHFKPLFSRITPQTAKKIIQMSDI</sequence>
<evidence type="ECO:0000259" key="14">
    <source>
        <dbReference type="Pfam" id="PF09334"/>
    </source>
</evidence>
<dbReference type="PROSITE" id="PS00178">
    <property type="entry name" value="AA_TRNA_LIGASE_I"/>
    <property type="match status" value="1"/>
</dbReference>
<evidence type="ECO:0000256" key="8">
    <source>
        <dbReference type="ARBA" id="ARBA00022833"/>
    </source>
</evidence>
<dbReference type="NCBIfam" id="NF001100">
    <property type="entry name" value="PRK00133.1"/>
    <property type="match status" value="1"/>
</dbReference>
<dbReference type="SUPFAM" id="SSF47323">
    <property type="entry name" value="Anticodon-binding domain of a subclass of class I aminoacyl-tRNA synthetases"/>
    <property type="match status" value="1"/>
</dbReference>
<keyword evidence="17" id="KW-1185">Reference proteome</keyword>
<name>S3EHL6_9GAMM</name>
<dbReference type="eggNOG" id="COG0143">
    <property type="taxonomic scope" value="Bacteria"/>
</dbReference>
<proteinExistence type="inferred from homology"/>
<evidence type="ECO:0000256" key="7">
    <source>
        <dbReference type="ARBA" id="ARBA00022741"/>
    </source>
</evidence>
<dbReference type="FunFam" id="2.20.28.20:FF:000001">
    <property type="entry name" value="Methionine--tRNA ligase"/>
    <property type="match status" value="1"/>
</dbReference>
<feature type="short sequence motif" description="'KMSKS' region" evidence="13">
    <location>
        <begin position="333"/>
        <end position="337"/>
    </location>
</feature>
<evidence type="ECO:0000256" key="1">
    <source>
        <dbReference type="ARBA" id="ARBA00003314"/>
    </source>
</evidence>
<evidence type="ECO:0000256" key="4">
    <source>
        <dbReference type="ARBA" id="ARBA00022490"/>
    </source>
</evidence>
<dbReference type="EC" id="6.1.1.10" evidence="13"/>
<dbReference type="CDD" id="cd07957">
    <property type="entry name" value="Anticodon_Ia_Met"/>
    <property type="match status" value="1"/>
</dbReference>
<dbReference type="SUPFAM" id="SSF57770">
    <property type="entry name" value="Methionyl-tRNA synthetase (MetRS), Zn-domain"/>
    <property type="match status" value="1"/>
</dbReference>
<dbReference type="CDD" id="cd00814">
    <property type="entry name" value="MetRS_core"/>
    <property type="match status" value="1"/>
</dbReference>
<gene>
    <name evidence="13 16" type="primary">metG</name>
    <name evidence="16" type="ORF">O1U_0134</name>
</gene>
<evidence type="ECO:0000256" key="9">
    <source>
        <dbReference type="ARBA" id="ARBA00022840"/>
    </source>
</evidence>
<feature type="short sequence motif" description="'HIGH' region" evidence="13">
    <location>
        <begin position="15"/>
        <end position="25"/>
    </location>
</feature>
<dbReference type="InterPro" id="IPR014758">
    <property type="entry name" value="Met-tRNA_synth"/>
</dbReference>
<dbReference type="HAMAP" id="MF_00098">
    <property type="entry name" value="Met_tRNA_synth_type1"/>
    <property type="match status" value="1"/>
</dbReference>
<dbReference type="InterPro" id="IPR041872">
    <property type="entry name" value="Anticodon_Met"/>
</dbReference>
<evidence type="ECO:0000256" key="12">
    <source>
        <dbReference type="ARBA" id="ARBA00047364"/>
    </source>
</evidence>
<comment type="catalytic activity">
    <reaction evidence="12 13">
        <text>tRNA(Met) + L-methionine + ATP = L-methionyl-tRNA(Met) + AMP + diphosphate</text>
        <dbReference type="Rhea" id="RHEA:13481"/>
        <dbReference type="Rhea" id="RHEA-COMP:9667"/>
        <dbReference type="Rhea" id="RHEA-COMP:9698"/>
        <dbReference type="ChEBI" id="CHEBI:30616"/>
        <dbReference type="ChEBI" id="CHEBI:33019"/>
        <dbReference type="ChEBI" id="CHEBI:57844"/>
        <dbReference type="ChEBI" id="CHEBI:78442"/>
        <dbReference type="ChEBI" id="CHEBI:78530"/>
        <dbReference type="ChEBI" id="CHEBI:456215"/>
        <dbReference type="EC" id="6.1.1.10"/>
    </reaction>
</comment>
<dbReference type="PANTHER" id="PTHR45765">
    <property type="entry name" value="METHIONINE--TRNA LIGASE"/>
    <property type="match status" value="1"/>
</dbReference>
<protein>
    <recommendedName>
        <fullName evidence="13">Methionine--tRNA ligase</fullName>
        <ecNumber evidence="13">6.1.1.10</ecNumber>
    </recommendedName>
    <alternativeName>
        <fullName evidence="13">Methionyl-tRNA synthetase</fullName>
        <shortName evidence="13">MetRS</shortName>
    </alternativeName>
</protein>
<dbReference type="GO" id="GO:0005524">
    <property type="term" value="F:ATP binding"/>
    <property type="evidence" value="ECO:0007669"/>
    <property type="project" value="UniProtKB-UniRule"/>
</dbReference>
<keyword evidence="5 13" id="KW-0436">Ligase</keyword>
<comment type="caution">
    <text evidence="16">The sequence shown here is derived from an EMBL/GenBank/DDBJ whole genome shotgun (WGS) entry which is preliminary data.</text>
</comment>
<keyword evidence="10 13" id="KW-0648">Protein biosynthesis</keyword>
<comment type="cofactor">
    <cofactor evidence="13">
        <name>Zn(2+)</name>
        <dbReference type="ChEBI" id="CHEBI:29105"/>
    </cofactor>
    <text evidence="13">Binds 1 zinc ion per subunit.</text>
</comment>
<evidence type="ECO:0000256" key="13">
    <source>
        <dbReference type="HAMAP-Rule" id="MF_00098"/>
    </source>
</evidence>
<dbReference type="Pfam" id="PF09334">
    <property type="entry name" value="tRNA-synt_1g"/>
    <property type="match status" value="1"/>
</dbReference>